<sequence length="128" mass="14491">MAKLLDRIVDASSDSVVKAYEQRIAKLEREKLVWQEKSAKLGKPKHTFSEMFEHTLRFLANPSKLWENGDIIGRRTTLRLLFSGHLVYCRNEGFRTPETSNVFKALGEFSVSGKAMAETEGFEPSVPG</sequence>
<keyword evidence="2" id="KW-1185">Reference proteome</keyword>
<gene>
    <name evidence="1" type="ORF">GRI39_08570</name>
</gene>
<proteinExistence type="predicted"/>
<dbReference type="OrthoDB" id="7277848at2"/>
<dbReference type="RefSeq" id="WP_160739317.1">
    <property type="nucleotide sequence ID" value="NZ_WTYQ01000003.1"/>
</dbReference>
<dbReference type="AlphaFoldDB" id="A0A845AG19"/>
<reference evidence="1 2" key="1">
    <citation type="submission" date="2019-12" db="EMBL/GenBank/DDBJ databases">
        <title>Genomic-based taxomic classification of the family Erythrobacteraceae.</title>
        <authorList>
            <person name="Xu L."/>
        </authorList>
    </citation>
    <scope>NUCLEOTIDE SEQUENCE [LARGE SCALE GENOMIC DNA]</scope>
    <source>
        <strain evidence="1 2">DSM 18604</strain>
    </source>
</reference>
<dbReference type="EMBL" id="WTYQ01000003">
    <property type="protein sequence ID" value="MXP26088.1"/>
    <property type="molecule type" value="Genomic_DNA"/>
</dbReference>
<organism evidence="1 2">
    <name type="scientific">Altericroceibacterium indicum</name>
    <dbReference type="NCBI Taxonomy" id="374177"/>
    <lineage>
        <taxon>Bacteria</taxon>
        <taxon>Pseudomonadati</taxon>
        <taxon>Pseudomonadota</taxon>
        <taxon>Alphaproteobacteria</taxon>
        <taxon>Sphingomonadales</taxon>
        <taxon>Erythrobacteraceae</taxon>
        <taxon>Altericroceibacterium</taxon>
    </lineage>
</organism>
<evidence type="ECO:0000313" key="2">
    <source>
        <dbReference type="Proteomes" id="UP000460561"/>
    </source>
</evidence>
<dbReference type="Proteomes" id="UP000460561">
    <property type="component" value="Unassembled WGS sequence"/>
</dbReference>
<accession>A0A845AG19</accession>
<evidence type="ECO:0000313" key="1">
    <source>
        <dbReference type="EMBL" id="MXP26088.1"/>
    </source>
</evidence>
<comment type="caution">
    <text evidence="1">The sequence shown here is derived from an EMBL/GenBank/DDBJ whole genome shotgun (WGS) entry which is preliminary data.</text>
</comment>
<name>A0A845AG19_9SPHN</name>
<protein>
    <recommendedName>
        <fullName evidence="3">Recombinase</fullName>
    </recommendedName>
</protein>
<evidence type="ECO:0008006" key="3">
    <source>
        <dbReference type="Google" id="ProtNLM"/>
    </source>
</evidence>